<sequence length="85" mass="9884">MTTLDYYKKFGIEKPPFWIRLFIIFFSISVSYDHGSNGGQKDIGLIMLILICIMPGCFVLNFNFSCCKIVYTKNAVNNFKSFYEK</sequence>
<accession>A0AAX3N7A5</accession>
<proteinExistence type="predicted"/>
<feature type="transmembrane region" description="Helical" evidence="1">
    <location>
        <begin position="44"/>
        <end position="64"/>
    </location>
</feature>
<dbReference type="AlphaFoldDB" id="A0AAX3N7A5"/>
<evidence type="ECO:0000313" key="3">
    <source>
        <dbReference type="Proteomes" id="UP001214992"/>
    </source>
</evidence>
<feature type="transmembrane region" description="Helical" evidence="1">
    <location>
        <begin position="15"/>
        <end position="32"/>
    </location>
</feature>
<evidence type="ECO:0000256" key="1">
    <source>
        <dbReference type="SAM" id="Phobius"/>
    </source>
</evidence>
<keyword evidence="1" id="KW-0812">Transmembrane</keyword>
<dbReference type="EMBL" id="CP110496">
    <property type="protein sequence ID" value="WDI78386.1"/>
    <property type="molecule type" value="Genomic_DNA"/>
</dbReference>
<keyword evidence="1" id="KW-0472">Membrane</keyword>
<evidence type="ECO:0000313" key="2">
    <source>
        <dbReference type="EMBL" id="WDI78386.1"/>
    </source>
</evidence>
<dbReference type="Proteomes" id="UP001214992">
    <property type="component" value="Chromosome"/>
</dbReference>
<protein>
    <submittedName>
        <fullName evidence="2">Uncharacterized protein</fullName>
    </submittedName>
</protein>
<reference evidence="2" key="1">
    <citation type="submission" date="2022-11" db="EMBL/GenBank/DDBJ databases">
        <title>Genomic comparisons reveal selection pressure and functional variation between nutritional endosymbionts of cave-adapted and epigean Hawaiian planthoppers.</title>
        <authorList>
            <person name="Gossett J.M."/>
            <person name="Porter M.L."/>
            <person name="Vasquez Y."/>
            <person name="Bennett G.M."/>
            <person name="Chong R.A."/>
        </authorList>
    </citation>
    <scope>NUCLEOTIDE SEQUENCE</scope>
    <source>
        <strain evidence="2">OPOL2</strain>
    </source>
</reference>
<gene>
    <name evidence="2" type="ORF">ONB71_01575</name>
</gene>
<dbReference type="RefSeq" id="WP_274360411.1">
    <property type="nucleotide sequence ID" value="NZ_CP110496.1"/>
</dbReference>
<name>A0AAX3N7A5_9ENTR</name>
<keyword evidence="1" id="KW-1133">Transmembrane helix</keyword>
<organism evidence="2 3">
    <name type="scientific">Candidatus Purcelliella pentastirinorum</name>
    <dbReference type="NCBI Taxonomy" id="472834"/>
    <lineage>
        <taxon>Bacteria</taxon>
        <taxon>Pseudomonadati</taxon>
        <taxon>Pseudomonadota</taxon>
        <taxon>Gammaproteobacteria</taxon>
        <taxon>Enterobacterales</taxon>
        <taxon>Enterobacteriaceae</taxon>
        <taxon>Candidatus Purcelliella</taxon>
    </lineage>
</organism>